<keyword evidence="1" id="KW-1133">Transmembrane helix</keyword>
<keyword evidence="1" id="KW-0472">Membrane</keyword>
<protein>
    <submittedName>
        <fullName evidence="2">Uncharacterized protein</fullName>
    </submittedName>
</protein>
<feature type="transmembrane region" description="Helical" evidence="1">
    <location>
        <begin position="32"/>
        <end position="50"/>
    </location>
</feature>
<organism evidence="2 3">
    <name type="scientific">Coprobacillus cateniformis</name>
    <dbReference type="NCBI Taxonomy" id="100884"/>
    <lineage>
        <taxon>Bacteria</taxon>
        <taxon>Bacillati</taxon>
        <taxon>Bacillota</taxon>
        <taxon>Erysipelotrichia</taxon>
        <taxon>Erysipelotrichales</taxon>
        <taxon>Coprobacillaceae</taxon>
        <taxon>Coprobacillus</taxon>
    </lineage>
</organism>
<sequence length="106" mass="12144">MQKDEILEKAKKKNENDLDEMEMQIMLKANQFAVISSFIICIVLMVIKILANQPYYDVYGIVCMIMCCQNLYFGLKTHKRTHIVLGIGWGLLTILIIGTYIIDVLG</sequence>
<dbReference type="RefSeq" id="WP_008789258.1">
    <property type="nucleotide sequence ID" value="NZ_AKCB01000001.1"/>
</dbReference>
<name>E7GBL7_9FIRM</name>
<proteinExistence type="predicted"/>
<dbReference type="GeneID" id="78230102"/>
<evidence type="ECO:0000256" key="1">
    <source>
        <dbReference type="SAM" id="Phobius"/>
    </source>
</evidence>
<accession>E7GBL7</accession>
<feature type="transmembrane region" description="Helical" evidence="1">
    <location>
        <begin position="82"/>
        <end position="102"/>
    </location>
</feature>
<reference evidence="2 3" key="1">
    <citation type="submission" date="2010-12" db="EMBL/GenBank/DDBJ databases">
        <title>The Genome Sequence of Coprobacillus sp. strain 29_1.</title>
        <authorList>
            <consortium name="The Broad Institute Genome Sequencing Platform"/>
            <person name="Earl A."/>
            <person name="Ward D."/>
            <person name="Feldgarden M."/>
            <person name="Gevers D."/>
            <person name="Daigneault M."/>
            <person name="Sibley C.D."/>
            <person name="White A."/>
            <person name="Strauss J."/>
            <person name="Allen-Vercoe E."/>
            <person name="Young S.K."/>
            <person name="Zeng Q."/>
            <person name="Gargeya S."/>
            <person name="Fitzgerald M."/>
            <person name="Haas B."/>
            <person name="Abouelleil A."/>
            <person name="Alvarado L."/>
            <person name="Arachchi H.M."/>
            <person name="Berlin A."/>
            <person name="Brown A."/>
            <person name="Chapman S.B."/>
            <person name="Chen Z."/>
            <person name="Dunbar C."/>
            <person name="Freedman E."/>
            <person name="Gearin G."/>
            <person name="Gellesch M."/>
            <person name="Goldberg J."/>
            <person name="Griggs A."/>
            <person name="Gujja S."/>
            <person name="Heilman E."/>
            <person name="Heiman D."/>
            <person name="Howarth C."/>
            <person name="Larson L."/>
            <person name="Lui A."/>
            <person name="MacDonald P.J.P."/>
            <person name="Mehta T."/>
            <person name="Montmayeur A."/>
            <person name="Murphy C."/>
            <person name="Neiman D."/>
            <person name="Pearson M."/>
            <person name="Priest M."/>
            <person name="Roberts A."/>
            <person name="Saif S."/>
            <person name="Shea T."/>
            <person name="Shenoy N."/>
            <person name="Sisk P."/>
            <person name="Stolte C."/>
            <person name="Sykes S."/>
            <person name="White J."/>
            <person name="Yandava C."/>
            <person name="Nusbaum C."/>
            <person name="Birren B."/>
        </authorList>
    </citation>
    <scope>NUCLEOTIDE SEQUENCE [LARGE SCALE GENOMIC DNA]</scope>
    <source>
        <strain evidence="2 3">29_1</strain>
    </source>
</reference>
<dbReference type="AlphaFoldDB" id="E7GBL7"/>
<dbReference type="OrthoDB" id="2087862at2"/>
<dbReference type="eggNOG" id="ENOG503387H">
    <property type="taxonomic scope" value="Bacteria"/>
</dbReference>
<dbReference type="EMBL" id="ADKX01000035">
    <property type="protein sequence ID" value="EFW04587.1"/>
    <property type="molecule type" value="Genomic_DNA"/>
</dbReference>
<gene>
    <name evidence="2" type="ORF">HMPREF9488_02158</name>
</gene>
<evidence type="ECO:0000313" key="3">
    <source>
        <dbReference type="Proteomes" id="UP000003157"/>
    </source>
</evidence>
<dbReference type="InterPro" id="IPR045620">
    <property type="entry name" value="DUF6442"/>
</dbReference>
<dbReference type="HOGENOM" id="CLU_172431_0_1_9"/>
<keyword evidence="1" id="KW-0812">Transmembrane</keyword>
<feature type="transmembrane region" description="Helical" evidence="1">
    <location>
        <begin position="56"/>
        <end position="75"/>
    </location>
</feature>
<keyword evidence="3" id="KW-1185">Reference proteome</keyword>
<comment type="caution">
    <text evidence="2">The sequence shown here is derived from an EMBL/GenBank/DDBJ whole genome shotgun (WGS) entry which is preliminary data.</text>
</comment>
<dbReference type="Pfam" id="PF20040">
    <property type="entry name" value="DUF6442"/>
    <property type="match status" value="1"/>
</dbReference>
<evidence type="ECO:0000313" key="2">
    <source>
        <dbReference type="EMBL" id="EFW04587.1"/>
    </source>
</evidence>
<dbReference type="Proteomes" id="UP000003157">
    <property type="component" value="Unassembled WGS sequence"/>
</dbReference>